<comment type="caution">
    <text evidence="6">The sequence shown here is derived from an EMBL/GenBank/DDBJ whole genome shotgun (WGS) entry which is preliminary data.</text>
</comment>
<reference evidence="6 7" key="1">
    <citation type="submission" date="2020-09" db="EMBL/GenBank/DDBJ databases">
        <title>Marinomonas sp. nov., isolated from the cysticercosis algae of Qingdao, China.</title>
        <authorList>
            <person name="Sun X."/>
        </authorList>
    </citation>
    <scope>NUCLEOTIDE SEQUENCE [LARGE SCALE GENOMIC DNA]</scope>
    <source>
        <strain evidence="6 7">SM2066</strain>
    </source>
</reference>
<dbReference type="InterPro" id="IPR000847">
    <property type="entry name" value="LysR_HTH_N"/>
</dbReference>
<dbReference type="Gene3D" id="1.10.10.10">
    <property type="entry name" value="Winged helix-like DNA-binding domain superfamily/Winged helix DNA-binding domain"/>
    <property type="match status" value="1"/>
</dbReference>
<protein>
    <submittedName>
        <fullName evidence="6">LysR family transcriptional regulator</fullName>
    </submittedName>
</protein>
<dbReference type="SUPFAM" id="SSF53850">
    <property type="entry name" value="Periplasmic binding protein-like II"/>
    <property type="match status" value="1"/>
</dbReference>
<evidence type="ECO:0000313" key="6">
    <source>
        <dbReference type="EMBL" id="MBD5770541.1"/>
    </source>
</evidence>
<dbReference type="Gene3D" id="3.40.190.10">
    <property type="entry name" value="Periplasmic binding protein-like II"/>
    <property type="match status" value="2"/>
</dbReference>
<dbReference type="PRINTS" id="PR00039">
    <property type="entry name" value="HTHLYSR"/>
</dbReference>
<comment type="similarity">
    <text evidence="1">Belongs to the LysR transcriptional regulatory family.</text>
</comment>
<evidence type="ECO:0000256" key="3">
    <source>
        <dbReference type="ARBA" id="ARBA00023125"/>
    </source>
</evidence>
<evidence type="ECO:0000259" key="5">
    <source>
        <dbReference type="PROSITE" id="PS50931"/>
    </source>
</evidence>
<keyword evidence="3" id="KW-0238">DNA-binding</keyword>
<feature type="domain" description="HTH lysR-type" evidence="5">
    <location>
        <begin position="1"/>
        <end position="58"/>
    </location>
</feature>
<dbReference type="PANTHER" id="PTHR30419">
    <property type="entry name" value="HTH-TYPE TRANSCRIPTIONAL REGULATOR YBHD"/>
    <property type="match status" value="1"/>
</dbReference>
<evidence type="ECO:0000256" key="1">
    <source>
        <dbReference type="ARBA" id="ARBA00009437"/>
    </source>
</evidence>
<dbReference type="EMBL" id="JACYFC010000002">
    <property type="protein sequence ID" value="MBD5770541.1"/>
    <property type="molecule type" value="Genomic_DNA"/>
</dbReference>
<keyword evidence="2" id="KW-0805">Transcription regulation</keyword>
<dbReference type="CDD" id="cd05466">
    <property type="entry name" value="PBP2_LTTR_substrate"/>
    <property type="match status" value="1"/>
</dbReference>
<dbReference type="Proteomes" id="UP000604161">
    <property type="component" value="Unassembled WGS sequence"/>
</dbReference>
<gene>
    <name evidence="6" type="ORF">IF202_05725</name>
</gene>
<name>A0ABR8NWY0_9GAMM</name>
<organism evidence="6 7">
    <name type="scientific">Marinomonas colpomeniae</name>
    <dbReference type="NCBI Taxonomy" id="2774408"/>
    <lineage>
        <taxon>Bacteria</taxon>
        <taxon>Pseudomonadati</taxon>
        <taxon>Pseudomonadota</taxon>
        <taxon>Gammaproteobacteria</taxon>
        <taxon>Oceanospirillales</taxon>
        <taxon>Oceanospirillaceae</taxon>
        <taxon>Marinomonas</taxon>
    </lineage>
</organism>
<proteinExistence type="inferred from homology"/>
<dbReference type="Pfam" id="PF00126">
    <property type="entry name" value="HTH_1"/>
    <property type="match status" value="1"/>
</dbReference>
<evidence type="ECO:0000256" key="4">
    <source>
        <dbReference type="ARBA" id="ARBA00023163"/>
    </source>
</evidence>
<dbReference type="InterPro" id="IPR050950">
    <property type="entry name" value="HTH-type_LysR_regulators"/>
</dbReference>
<evidence type="ECO:0000256" key="2">
    <source>
        <dbReference type="ARBA" id="ARBA00023015"/>
    </source>
</evidence>
<dbReference type="RefSeq" id="WP_191593936.1">
    <property type="nucleotide sequence ID" value="NZ_JACYFC010000002.1"/>
</dbReference>
<dbReference type="InterPro" id="IPR005119">
    <property type="entry name" value="LysR_subst-bd"/>
</dbReference>
<evidence type="ECO:0000313" key="7">
    <source>
        <dbReference type="Proteomes" id="UP000604161"/>
    </source>
</evidence>
<dbReference type="Pfam" id="PF03466">
    <property type="entry name" value="LysR_substrate"/>
    <property type="match status" value="1"/>
</dbReference>
<dbReference type="InterPro" id="IPR036390">
    <property type="entry name" value="WH_DNA-bd_sf"/>
</dbReference>
<dbReference type="InterPro" id="IPR036388">
    <property type="entry name" value="WH-like_DNA-bd_sf"/>
</dbReference>
<keyword evidence="7" id="KW-1185">Reference proteome</keyword>
<accession>A0ABR8NWY0</accession>
<dbReference type="PROSITE" id="PS50931">
    <property type="entry name" value="HTH_LYSR"/>
    <property type="match status" value="1"/>
</dbReference>
<dbReference type="SUPFAM" id="SSF46785">
    <property type="entry name" value="Winged helix' DNA-binding domain"/>
    <property type="match status" value="1"/>
</dbReference>
<keyword evidence="4" id="KW-0804">Transcription</keyword>
<sequence>MNIRFIEAFLWVAKLQSFRAAAEKLNVSQATISSRISSVETEFECRLFDRDKREITLTNQGSLLLDKAERLLMAESSLIDCLKNHTDIVRNVRIGVIESVVHTWFGAFISQLKLTYPNIEFELTTETTVHLKSLFNKGALDIIIQTDPILDSSVINTEVEPLDFRWVCCEGSAFVHKEVQLTDIANAEIMTFTRGSLPHLNVVSMFQEARLKPLKVHCISSIAIISQLVQQGFGVATLPAAAIIKDLEQGKLVLLKGVKPPAPLRLIISWQNLSDGAMNTNIVEVAKSISKAFSQENTLD</sequence>